<dbReference type="Gene3D" id="2.40.50.100">
    <property type="match status" value="1"/>
</dbReference>
<dbReference type="InterPro" id="IPR006143">
    <property type="entry name" value="RND_pump_MFP"/>
</dbReference>
<dbReference type="Gene3D" id="2.40.420.20">
    <property type="match status" value="1"/>
</dbReference>
<feature type="domain" description="Multidrug resistance protein MdtA-like alpha-helical hairpin" evidence="3">
    <location>
        <begin position="101"/>
        <end position="166"/>
    </location>
</feature>
<evidence type="ECO:0000313" key="7">
    <source>
        <dbReference type="Proteomes" id="UP000006176"/>
    </source>
</evidence>
<evidence type="ECO:0000256" key="2">
    <source>
        <dbReference type="SAM" id="SignalP"/>
    </source>
</evidence>
<dbReference type="Gene3D" id="1.10.287.470">
    <property type="entry name" value="Helix hairpin bin"/>
    <property type="match status" value="1"/>
</dbReference>
<sequence>MFAPTKKLFFYLLITCASASSYAEGTPTLIPVDVFKVGAPKEEAITLTYPAKTLSSQTTTLKARANGILLEKFFNEGDFVKKGDILYQIEPDSYRAAQKLAKANVTLQEIQVQKTSKEWNRIKTLFDKGASSEQDKDTAYWAYESAKSALESAKASLDIATINLERTTIKSPINGYSGAKLIDVSALVTEGTPLVEITQIDPLHVEFAIPNSDLLKEKYTIKNGTWAHPTEGKLKASLLLGKTAYKELGVVDFIDNTINAKTGTLKARASFQNSHKELLPNQFVTISLIGLVRQNVVQIPQKALVQNPLGTNVYIIENNKAILKNVVTAEVSHGNAIIEAGLKEGDILIVNNLLKIKQDTPVKIDKIINKEGK</sequence>
<dbReference type="EMBL" id="CP003333">
    <property type="protein sequence ID" value="AFL69668.1"/>
    <property type="molecule type" value="Genomic_DNA"/>
</dbReference>
<feature type="chain" id="PRO_5003682734" evidence="2">
    <location>
        <begin position="24"/>
        <end position="373"/>
    </location>
</feature>
<feature type="domain" description="Multidrug resistance protein MdtA-like barrel-sandwich hybrid" evidence="4">
    <location>
        <begin position="58"/>
        <end position="197"/>
    </location>
</feature>
<dbReference type="AlphaFoldDB" id="I3Y0E4"/>
<protein>
    <submittedName>
        <fullName evidence="6">RND family efflux transporter, MFP subunit</fullName>
    </submittedName>
</protein>
<name>I3Y0E4_SULBS</name>
<dbReference type="Pfam" id="PF25944">
    <property type="entry name" value="Beta-barrel_RND"/>
    <property type="match status" value="1"/>
</dbReference>
<comment type="similarity">
    <text evidence="1">Belongs to the membrane fusion protein (MFP) (TC 8.A.1) family.</text>
</comment>
<dbReference type="STRING" id="760154.Sulba_2401"/>
<reference evidence="6 7" key="1">
    <citation type="submission" date="2012-06" db="EMBL/GenBank/DDBJ databases">
        <title>Complete sequence of Sulfurospirillum barnesii SES-3.</title>
        <authorList>
            <consortium name="US DOE Joint Genome Institute"/>
            <person name="Lucas S."/>
            <person name="Han J."/>
            <person name="Lapidus A."/>
            <person name="Cheng J.-F."/>
            <person name="Goodwin L."/>
            <person name="Pitluck S."/>
            <person name="Peters L."/>
            <person name="Ovchinnikova G."/>
            <person name="Lu M."/>
            <person name="Detter J.C."/>
            <person name="Han C."/>
            <person name="Tapia R."/>
            <person name="Land M."/>
            <person name="Hauser L."/>
            <person name="Kyrpides N."/>
            <person name="Ivanova N."/>
            <person name="Pagani I."/>
            <person name="Stolz J."/>
            <person name="Arkin A."/>
            <person name="Dehal P."/>
            <person name="Oremland R."/>
            <person name="Saltikov C."/>
            <person name="Basu P."/>
            <person name="Hollibaugh J."/>
            <person name="Newman D."/>
            <person name="Stolyar S."/>
            <person name="Hazen T."/>
            <person name="Woyke T."/>
        </authorList>
    </citation>
    <scope>NUCLEOTIDE SEQUENCE [LARGE SCALE GENOMIC DNA]</scope>
    <source>
        <strain evidence="7">ATCC 700032 / DSM 10660 / SES-3</strain>
    </source>
</reference>
<dbReference type="Proteomes" id="UP000006176">
    <property type="component" value="Chromosome"/>
</dbReference>
<dbReference type="InterPro" id="IPR058624">
    <property type="entry name" value="MdtA-like_HH"/>
</dbReference>
<dbReference type="KEGG" id="sba:Sulba_2401"/>
<proteinExistence type="inferred from homology"/>
<dbReference type="Pfam" id="PF25876">
    <property type="entry name" value="HH_MFP_RND"/>
    <property type="match status" value="1"/>
</dbReference>
<evidence type="ECO:0000259" key="4">
    <source>
        <dbReference type="Pfam" id="PF25917"/>
    </source>
</evidence>
<dbReference type="NCBIfam" id="TIGR01730">
    <property type="entry name" value="RND_mfp"/>
    <property type="match status" value="1"/>
</dbReference>
<dbReference type="RefSeq" id="WP_014770531.1">
    <property type="nucleotide sequence ID" value="NC_018002.1"/>
</dbReference>
<dbReference type="Gene3D" id="2.40.30.170">
    <property type="match status" value="1"/>
</dbReference>
<dbReference type="InterPro" id="IPR058625">
    <property type="entry name" value="MdtA-like_BSH"/>
</dbReference>
<keyword evidence="7" id="KW-1185">Reference proteome</keyword>
<evidence type="ECO:0000313" key="6">
    <source>
        <dbReference type="EMBL" id="AFL69668.1"/>
    </source>
</evidence>
<dbReference type="InterPro" id="IPR058626">
    <property type="entry name" value="MdtA-like_b-barrel"/>
</dbReference>
<evidence type="ECO:0000259" key="3">
    <source>
        <dbReference type="Pfam" id="PF25876"/>
    </source>
</evidence>
<dbReference type="PANTHER" id="PTHR30158:SF3">
    <property type="entry name" value="MULTIDRUG EFFLUX PUMP SUBUNIT ACRA-RELATED"/>
    <property type="match status" value="1"/>
</dbReference>
<dbReference type="eggNOG" id="COG0845">
    <property type="taxonomic scope" value="Bacteria"/>
</dbReference>
<organism evidence="6 7">
    <name type="scientific">Sulfurospirillum barnesii (strain ATCC 700032 / DSM 10660 / SES-3)</name>
    <dbReference type="NCBI Taxonomy" id="760154"/>
    <lineage>
        <taxon>Bacteria</taxon>
        <taxon>Pseudomonadati</taxon>
        <taxon>Campylobacterota</taxon>
        <taxon>Epsilonproteobacteria</taxon>
        <taxon>Campylobacterales</taxon>
        <taxon>Sulfurospirillaceae</taxon>
        <taxon>Sulfurospirillum</taxon>
    </lineage>
</organism>
<dbReference type="GO" id="GO:0005886">
    <property type="term" value="C:plasma membrane"/>
    <property type="evidence" value="ECO:0007669"/>
    <property type="project" value="TreeGrafter"/>
</dbReference>
<feature type="signal peptide" evidence="2">
    <location>
        <begin position="1"/>
        <end position="23"/>
    </location>
</feature>
<feature type="domain" description="Multidrug resistance protein MdtA-like beta-barrel" evidence="5">
    <location>
        <begin position="202"/>
        <end position="288"/>
    </location>
</feature>
<dbReference type="GO" id="GO:0022857">
    <property type="term" value="F:transmembrane transporter activity"/>
    <property type="evidence" value="ECO:0007669"/>
    <property type="project" value="InterPro"/>
</dbReference>
<dbReference type="PANTHER" id="PTHR30158">
    <property type="entry name" value="ACRA/E-RELATED COMPONENT OF DRUG EFFLUX TRANSPORTER"/>
    <property type="match status" value="1"/>
</dbReference>
<keyword evidence="2" id="KW-0732">Signal</keyword>
<accession>I3Y0E4</accession>
<evidence type="ECO:0000256" key="1">
    <source>
        <dbReference type="ARBA" id="ARBA00009477"/>
    </source>
</evidence>
<dbReference type="GO" id="GO:0046677">
    <property type="term" value="P:response to antibiotic"/>
    <property type="evidence" value="ECO:0007669"/>
    <property type="project" value="TreeGrafter"/>
</dbReference>
<dbReference type="HOGENOM" id="CLU_018816_2_1_7"/>
<dbReference type="GO" id="GO:0030313">
    <property type="term" value="C:cell envelope"/>
    <property type="evidence" value="ECO:0007669"/>
    <property type="project" value="UniProtKB-SubCell"/>
</dbReference>
<dbReference type="SUPFAM" id="SSF111369">
    <property type="entry name" value="HlyD-like secretion proteins"/>
    <property type="match status" value="1"/>
</dbReference>
<dbReference type="PATRIC" id="fig|760154.4.peg.2398"/>
<evidence type="ECO:0000259" key="5">
    <source>
        <dbReference type="Pfam" id="PF25944"/>
    </source>
</evidence>
<dbReference type="Pfam" id="PF25917">
    <property type="entry name" value="BSH_RND"/>
    <property type="match status" value="1"/>
</dbReference>
<gene>
    <name evidence="6" type="ordered locus">Sulba_2401</name>
</gene>